<feature type="domain" description="RanBP2-type" evidence="14">
    <location>
        <begin position="1"/>
        <end position="35"/>
    </location>
</feature>
<dbReference type="SMART" id="SM00547">
    <property type="entry name" value="ZnF_RBZ"/>
    <property type="match status" value="4"/>
</dbReference>
<feature type="active site" evidence="10 11">
    <location>
        <position position="946"/>
    </location>
</feature>
<dbReference type="Pfam" id="PF00641">
    <property type="entry name" value="Zn_ribbon_RanBP"/>
    <property type="match status" value="4"/>
</dbReference>
<dbReference type="SUPFAM" id="SSF54001">
    <property type="entry name" value="Cysteine proteinases"/>
    <property type="match status" value="1"/>
</dbReference>
<evidence type="ECO:0000259" key="14">
    <source>
        <dbReference type="PROSITE" id="PS50199"/>
    </source>
</evidence>
<comment type="similarity">
    <text evidence="1">Belongs to the peptidase C2 family.</text>
</comment>
<dbReference type="InterPro" id="IPR038765">
    <property type="entry name" value="Papain-like_cys_pep_sf"/>
</dbReference>
<keyword evidence="7 11" id="KW-0378">Hydrolase</keyword>
<dbReference type="InterPro" id="IPR001876">
    <property type="entry name" value="Znf_RanBP2"/>
</dbReference>
<protein>
    <submittedName>
        <fullName evidence="16">Calpain-D</fullName>
    </submittedName>
</protein>
<dbReference type="EMBL" id="LJIJ01000376">
    <property type="protein sequence ID" value="ODM98165.1"/>
    <property type="molecule type" value="Genomic_DNA"/>
</dbReference>
<dbReference type="PANTHER" id="PTHR10183">
    <property type="entry name" value="CALPAIN"/>
    <property type="match status" value="1"/>
</dbReference>
<evidence type="ECO:0000256" key="3">
    <source>
        <dbReference type="ARBA" id="ARBA00022670"/>
    </source>
</evidence>
<dbReference type="PROSITE" id="PS01358">
    <property type="entry name" value="ZF_RANBP2_1"/>
    <property type="match status" value="3"/>
</dbReference>
<dbReference type="SMART" id="SM00230">
    <property type="entry name" value="CysPc"/>
    <property type="match status" value="1"/>
</dbReference>
<feature type="domain" description="Calpain catalytic" evidence="15">
    <location>
        <begin position="721"/>
        <end position="1022"/>
    </location>
</feature>
<dbReference type="GO" id="GO:0005737">
    <property type="term" value="C:cytoplasm"/>
    <property type="evidence" value="ECO:0007669"/>
    <property type="project" value="TreeGrafter"/>
</dbReference>
<name>A0A1D2MZT4_ORCCI</name>
<evidence type="ECO:0000256" key="10">
    <source>
        <dbReference type="PIRSR" id="PIRSR622684-1"/>
    </source>
</evidence>
<dbReference type="SUPFAM" id="SSF90209">
    <property type="entry name" value="Ran binding protein zinc finger-like"/>
    <property type="match status" value="1"/>
</dbReference>
<dbReference type="OMA" id="ITECTTH"/>
<keyword evidence="17" id="KW-1185">Reference proteome</keyword>
<keyword evidence="8 11" id="KW-0788">Thiol protease</keyword>
<gene>
    <name evidence="16" type="ORF">Ocin01_08516</name>
</gene>
<comment type="caution">
    <text evidence="16">The sequence shown here is derived from an EMBL/GenBank/DDBJ whole genome shotgun (WGS) entry which is preliminary data.</text>
</comment>
<evidence type="ECO:0000256" key="11">
    <source>
        <dbReference type="PROSITE-ProRule" id="PRU00239"/>
    </source>
</evidence>
<feature type="region of interest" description="Disordered" evidence="13">
    <location>
        <begin position="498"/>
        <end position="539"/>
    </location>
</feature>
<dbReference type="Gene3D" id="3.90.70.10">
    <property type="entry name" value="Cysteine proteinases"/>
    <property type="match status" value="1"/>
</dbReference>
<dbReference type="PROSITE" id="PS50203">
    <property type="entry name" value="CALPAIN_CAT"/>
    <property type="match status" value="1"/>
</dbReference>
<dbReference type="CDD" id="cd00044">
    <property type="entry name" value="CysPc"/>
    <property type="match status" value="1"/>
</dbReference>
<dbReference type="InterPro" id="IPR000169">
    <property type="entry name" value="Pept_cys_AS"/>
</dbReference>
<feature type="active site" evidence="10 11">
    <location>
        <position position="966"/>
    </location>
</feature>
<dbReference type="FunFam" id="3.90.70.10:FF:000010">
    <property type="entry name" value="Calpain 15"/>
    <property type="match status" value="1"/>
</dbReference>
<keyword evidence="5" id="KW-0677">Repeat</keyword>
<feature type="compositionally biased region" description="Polar residues" evidence="13">
    <location>
        <begin position="140"/>
        <end position="153"/>
    </location>
</feature>
<feature type="compositionally biased region" description="Low complexity" evidence="13">
    <location>
        <begin position="684"/>
        <end position="701"/>
    </location>
</feature>
<dbReference type="Pfam" id="PF00648">
    <property type="entry name" value="Peptidase_C2"/>
    <property type="match status" value="1"/>
</dbReference>
<dbReference type="GO" id="GO:0008270">
    <property type="term" value="F:zinc ion binding"/>
    <property type="evidence" value="ECO:0007669"/>
    <property type="project" value="UniProtKB-KW"/>
</dbReference>
<evidence type="ECO:0000256" key="4">
    <source>
        <dbReference type="ARBA" id="ARBA00022723"/>
    </source>
</evidence>
<evidence type="ECO:0000256" key="8">
    <source>
        <dbReference type="ARBA" id="ARBA00022807"/>
    </source>
</evidence>
<evidence type="ECO:0000256" key="13">
    <source>
        <dbReference type="SAM" id="MobiDB-lite"/>
    </source>
</evidence>
<reference evidence="16 17" key="1">
    <citation type="journal article" date="2016" name="Genome Biol. Evol.">
        <title>Gene Family Evolution Reflects Adaptation to Soil Environmental Stressors in the Genome of the Collembolan Orchesella cincta.</title>
        <authorList>
            <person name="Faddeeva-Vakhrusheva A."/>
            <person name="Derks M.F."/>
            <person name="Anvar S.Y."/>
            <person name="Agamennone V."/>
            <person name="Suring W."/>
            <person name="Smit S."/>
            <person name="van Straalen N.M."/>
            <person name="Roelofs D."/>
        </authorList>
    </citation>
    <scope>NUCLEOTIDE SEQUENCE [LARGE SCALE GENOMIC DNA]</scope>
    <source>
        <tissue evidence="16">Mixed pool</tissue>
    </source>
</reference>
<dbReference type="InterPro" id="IPR022684">
    <property type="entry name" value="Calpain_cysteine_protease"/>
</dbReference>
<evidence type="ECO:0000256" key="1">
    <source>
        <dbReference type="ARBA" id="ARBA00007623"/>
    </source>
</evidence>
<evidence type="ECO:0000313" key="17">
    <source>
        <dbReference type="Proteomes" id="UP000094527"/>
    </source>
</evidence>
<dbReference type="Gene3D" id="2.30.30.380">
    <property type="entry name" value="Zn-finger domain of Sec23/24"/>
    <property type="match status" value="1"/>
</dbReference>
<dbReference type="Proteomes" id="UP000094527">
    <property type="component" value="Unassembled WGS sequence"/>
</dbReference>
<feature type="compositionally biased region" description="Basic and acidic residues" evidence="13">
    <location>
        <begin position="119"/>
        <end position="133"/>
    </location>
</feature>
<dbReference type="InterPro" id="IPR001300">
    <property type="entry name" value="Peptidase_C2_calpain_cat"/>
</dbReference>
<evidence type="ECO:0000256" key="12">
    <source>
        <dbReference type="PROSITE-ProRule" id="PRU00322"/>
    </source>
</evidence>
<feature type="active site" evidence="10 11">
    <location>
        <position position="785"/>
    </location>
</feature>
<dbReference type="PANTHER" id="PTHR10183:SF382">
    <property type="entry name" value="CALPAIN-15"/>
    <property type="match status" value="1"/>
</dbReference>
<evidence type="ECO:0000256" key="5">
    <source>
        <dbReference type="ARBA" id="ARBA00022737"/>
    </source>
</evidence>
<dbReference type="GO" id="GO:0004198">
    <property type="term" value="F:calcium-dependent cysteine-type endopeptidase activity"/>
    <property type="evidence" value="ECO:0007669"/>
    <property type="project" value="InterPro"/>
</dbReference>
<organism evidence="16 17">
    <name type="scientific">Orchesella cincta</name>
    <name type="common">Springtail</name>
    <name type="synonym">Podura cincta</name>
    <dbReference type="NCBI Taxonomy" id="48709"/>
    <lineage>
        <taxon>Eukaryota</taxon>
        <taxon>Metazoa</taxon>
        <taxon>Ecdysozoa</taxon>
        <taxon>Arthropoda</taxon>
        <taxon>Hexapoda</taxon>
        <taxon>Collembola</taxon>
        <taxon>Entomobryomorpha</taxon>
        <taxon>Entomobryoidea</taxon>
        <taxon>Orchesellidae</taxon>
        <taxon>Orchesellinae</taxon>
        <taxon>Orchesella</taxon>
    </lineage>
</organism>
<proteinExistence type="inferred from homology"/>
<evidence type="ECO:0000256" key="7">
    <source>
        <dbReference type="ARBA" id="ARBA00022801"/>
    </source>
</evidence>
<dbReference type="PRINTS" id="PR00704">
    <property type="entry name" value="CALPAIN"/>
</dbReference>
<dbReference type="GO" id="GO:0006508">
    <property type="term" value="P:proteolysis"/>
    <property type="evidence" value="ECO:0007669"/>
    <property type="project" value="UniProtKB-KW"/>
</dbReference>
<feature type="compositionally biased region" description="Basic and acidic residues" evidence="13">
    <location>
        <begin position="528"/>
        <end position="537"/>
    </location>
</feature>
<keyword evidence="9" id="KW-0862">Zinc</keyword>
<feature type="domain" description="RanBP2-type" evidence="14">
    <location>
        <begin position="650"/>
        <end position="683"/>
    </location>
</feature>
<keyword evidence="4" id="KW-0479">Metal-binding</keyword>
<dbReference type="PROSITE" id="PS50199">
    <property type="entry name" value="ZF_RANBP2_2"/>
    <property type="match status" value="2"/>
</dbReference>
<dbReference type="OrthoDB" id="424753at2759"/>
<dbReference type="STRING" id="48709.A0A1D2MZT4"/>
<keyword evidence="3 11" id="KW-0645">Protease</keyword>
<feature type="region of interest" description="Disordered" evidence="13">
    <location>
        <begin position="681"/>
        <end position="703"/>
    </location>
</feature>
<evidence type="ECO:0000259" key="15">
    <source>
        <dbReference type="PROSITE" id="PS50203"/>
    </source>
</evidence>
<evidence type="ECO:0000256" key="2">
    <source>
        <dbReference type="ARBA" id="ARBA00022553"/>
    </source>
</evidence>
<evidence type="ECO:0000256" key="9">
    <source>
        <dbReference type="ARBA" id="ARBA00022833"/>
    </source>
</evidence>
<evidence type="ECO:0000256" key="6">
    <source>
        <dbReference type="ARBA" id="ARBA00022771"/>
    </source>
</evidence>
<keyword evidence="2" id="KW-0597">Phosphoprotein</keyword>
<dbReference type="PROSITE" id="PS00139">
    <property type="entry name" value="THIOL_PROTEASE_CYS"/>
    <property type="match status" value="1"/>
</dbReference>
<evidence type="ECO:0000313" key="16">
    <source>
        <dbReference type="EMBL" id="ODM98165.1"/>
    </source>
</evidence>
<dbReference type="InterPro" id="IPR036443">
    <property type="entry name" value="Znf_RanBP2_sf"/>
</dbReference>
<feature type="region of interest" description="Disordered" evidence="13">
    <location>
        <begin position="49"/>
        <end position="73"/>
    </location>
</feature>
<feature type="region of interest" description="Disordered" evidence="13">
    <location>
        <begin position="108"/>
        <end position="153"/>
    </location>
</feature>
<keyword evidence="6 12" id="KW-0863">Zinc-finger</keyword>
<accession>A0A1D2MZT4</accession>
<sequence length="1301" mass="143428">MGSIASVLQWHCSQCKHINPTEVSSCSQCGTQRAVNKNEDRGRLLTGTDLQQKSLDDVGIKGESPPSGNHQSASFECHLEEPKITECTTHENVVTDSTPGFRISRAELQDGYDQTLGSKGKELSDAKAEDSSRSEAGNPENCSGGSTNQSEDTVPTLGFVMALSNTSSPSIVTASDGIFSSHGIQSVVNRNPNDLTTRSHKKDGFKQKTSLNTLPRSKAVSHGCSNGEVKLTRSATDSSIIFAYSPIRSQKNGATKLEGGNGHPLKVNADFVGALTSSSSKASSPSRELREATIKSLKCPYTLANLTNKSFAAKADEFESFLSQEVSDKSSHGVMSSNIYMDSEPAKSEQVKLGENPVSSSSFMNQDLSPSPTFINANRSYMSENISNEIMETLISPMASGLSKVVEVGSESMENEPYLISDGKEKKKSPSSEIQGIEVDTPIALTGITVLSTTNLTLANKTLQSTLNAQSSITKESSNLGSKSKELYLSKHAQINLKGVSSDKQQRTSVKSPNSSNTDSTSPCNESQNERKLEYHSGRRASLPSTDILELDKELQQLGRALTWICKKCTLANAQSNAVCEACSMQKTLEAPTSNVCKPVRTKLKKKPERPRSVAITEYWTCPVCTLQNPLYLHHCQACRWDKNNEYTGPNGYIKKKWSCSRCTFKNPMKSHTCEMCQGKRSDSSNGSSSMPKSSAPTPAKKGAKQKYQDILAYCLKSGDPFVDDSFPPAPKSLYYNPKITKGDLVTQWLRPKNIVTEQGSENTSWVVFRTPLPSDISQGVLGNCWLLSALAVIAERKELVEKILVTREISDVGAYMIRLCKDGSWTTVIVDDLLPCDRRKRLVYSQAKRRQLWVPLIEKAVAKIHGCYEALVSGRAIEGLATLTGNPCESIPLQSGADEELDRDLVWAQLLSCHAAGFLMGASCGGGNMKVDEDEYREKGLRPRHAYSVLNVDGSNGLRLLRLRNPWGRYSWKGDWSDSSSMWSTEMRETLMPKGADDGVFWISFDDMLKYFDCIDVCKVRSMWHESRLQGTLPPSADLQHLSCILITVMEATEIEISLFQEGHRNSEKSQRSQLDLCVVLFRGLETSQSDSQKLVLGRLVEHSKRQVRGFVGCHKMIEPGFYLAVPLAFNHWHSGGDAPYPRYVMSLHSSKKVLSDQIAPPPYMLADAIIRLTMERGQRHEGREGMTAYYLTKGWAGLVVVVENRHDDKWIQVKCDCQESYNVVSTRNQLKTVDAVPPLHRQVIIVLTQLEGSGGFSIAHRLTHRPSLTNGLHDWGPVNADHWPYIGPDVEGLHAPRPI</sequence>
<feature type="compositionally biased region" description="Low complexity" evidence="13">
    <location>
        <begin position="512"/>
        <end position="523"/>
    </location>
</feature>